<organism evidence="1">
    <name type="scientific">Physcomitrium patens</name>
    <name type="common">Spreading-leaved earth moss</name>
    <name type="synonym">Physcomitrella patens</name>
    <dbReference type="NCBI Taxonomy" id="3218"/>
    <lineage>
        <taxon>Eukaryota</taxon>
        <taxon>Viridiplantae</taxon>
        <taxon>Streptophyta</taxon>
        <taxon>Embryophyta</taxon>
        <taxon>Bryophyta</taxon>
        <taxon>Bryophytina</taxon>
        <taxon>Bryopsida</taxon>
        <taxon>Funariidae</taxon>
        <taxon>Funariales</taxon>
        <taxon>Funariaceae</taxon>
        <taxon>Physcomitrium</taxon>
    </lineage>
</organism>
<sequence length="240" mass="26051">MVSVDCQKQYFLLMVPQQKQDGSISSSYKKARAPAIQKLRLRCAQAHFCPQPGNHLRAEAVRTLISGSEAKTIREHDSTLKGGGGWRARKRLGEGVTRWAVPSYKLAIEKKYDAPGFVANGTNQWRASESNPFPTWGPAPRGDDDNPLIYLELTTTGSGIASLSSAPLQSQLQHSVSILAINPPRPSSSATVTRLRVPTNHAKLELGSDARVLLDCAKIPPPCHNSGRVLLSWTSSATVC</sequence>
<reference evidence="1 3" key="2">
    <citation type="journal article" date="2018" name="Plant J.">
        <title>The Physcomitrella patens chromosome-scale assembly reveals moss genome structure and evolution.</title>
        <authorList>
            <person name="Lang D."/>
            <person name="Ullrich K.K."/>
            <person name="Murat F."/>
            <person name="Fuchs J."/>
            <person name="Jenkins J."/>
            <person name="Haas F.B."/>
            <person name="Piednoel M."/>
            <person name="Gundlach H."/>
            <person name="Van Bel M."/>
            <person name="Meyberg R."/>
            <person name="Vives C."/>
            <person name="Morata J."/>
            <person name="Symeonidi A."/>
            <person name="Hiss M."/>
            <person name="Muchero W."/>
            <person name="Kamisugi Y."/>
            <person name="Saleh O."/>
            <person name="Blanc G."/>
            <person name="Decker E.L."/>
            <person name="van Gessel N."/>
            <person name="Grimwood J."/>
            <person name="Hayes R.D."/>
            <person name="Graham S.W."/>
            <person name="Gunter L.E."/>
            <person name="McDaniel S.F."/>
            <person name="Hoernstein S.N.W."/>
            <person name="Larsson A."/>
            <person name="Li F.W."/>
            <person name="Perroud P.F."/>
            <person name="Phillips J."/>
            <person name="Ranjan P."/>
            <person name="Rokshar D.S."/>
            <person name="Rothfels C.J."/>
            <person name="Schneider L."/>
            <person name="Shu S."/>
            <person name="Stevenson D.W."/>
            <person name="Thummler F."/>
            <person name="Tillich M."/>
            <person name="Villarreal Aguilar J.C."/>
            <person name="Widiez T."/>
            <person name="Wong G.K."/>
            <person name="Wymore A."/>
            <person name="Zhang Y."/>
            <person name="Zimmer A.D."/>
            <person name="Quatrano R.S."/>
            <person name="Mayer K.F.X."/>
            <person name="Goodstein D."/>
            <person name="Casacuberta J.M."/>
            <person name="Vandepoele K."/>
            <person name="Reski R."/>
            <person name="Cuming A.C."/>
            <person name="Tuskan G.A."/>
            <person name="Maumus F."/>
            <person name="Salse J."/>
            <person name="Schmutz J."/>
            <person name="Rensing S.A."/>
        </authorList>
    </citation>
    <scope>NUCLEOTIDE SEQUENCE [LARGE SCALE GENOMIC DNA]</scope>
    <source>
        <strain evidence="2 3">cv. Gransden 2004</strain>
    </source>
</reference>
<dbReference type="EnsemblPlants" id="Pp3c9_15950V3.2">
    <property type="protein sequence ID" value="Pp3c9_15950V3.2"/>
    <property type="gene ID" value="Pp3c9_15950"/>
</dbReference>
<dbReference type="Gramene" id="Pp3c9_15950V3.1">
    <property type="protein sequence ID" value="Pp3c9_15950V3.1"/>
    <property type="gene ID" value="Pp3c9_15950"/>
</dbReference>
<dbReference type="EMBL" id="ABEU02000009">
    <property type="protein sequence ID" value="PNR48286.1"/>
    <property type="molecule type" value="Genomic_DNA"/>
</dbReference>
<evidence type="ECO:0000313" key="3">
    <source>
        <dbReference type="Proteomes" id="UP000006727"/>
    </source>
</evidence>
<reference evidence="2" key="3">
    <citation type="submission" date="2020-12" db="UniProtKB">
        <authorList>
            <consortium name="EnsemblPlants"/>
        </authorList>
    </citation>
    <scope>IDENTIFICATION</scope>
</reference>
<dbReference type="EnsemblPlants" id="Pp3c9_15950V3.1">
    <property type="protein sequence ID" value="Pp3c9_15950V3.1"/>
    <property type="gene ID" value="Pp3c9_15950"/>
</dbReference>
<accession>A0A2K1K3C8</accession>
<evidence type="ECO:0000313" key="2">
    <source>
        <dbReference type="EnsemblPlants" id="Pp3c9_15950V3.1"/>
    </source>
</evidence>
<keyword evidence="3" id="KW-1185">Reference proteome</keyword>
<dbReference type="PaxDb" id="3218-PP1S78_155V6.1"/>
<name>A0A2K1K3C8_PHYPA</name>
<proteinExistence type="predicted"/>
<reference evidence="1 3" key="1">
    <citation type="journal article" date="2008" name="Science">
        <title>The Physcomitrella genome reveals evolutionary insights into the conquest of land by plants.</title>
        <authorList>
            <person name="Rensing S."/>
            <person name="Lang D."/>
            <person name="Zimmer A."/>
            <person name="Terry A."/>
            <person name="Salamov A."/>
            <person name="Shapiro H."/>
            <person name="Nishiyama T."/>
            <person name="Perroud P.-F."/>
            <person name="Lindquist E."/>
            <person name="Kamisugi Y."/>
            <person name="Tanahashi T."/>
            <person name="Sakakibara K."/>
            <person name="Fujita T."/>
            <person name="Oishi K."/>
            <person name="Shin-I T."/>
            <person name="Kuroki Y."/>
            <person name="Toyoda A."/>
            <person name="Suzuki Y."/>
            <person name="Hashimoto A."/>
            <person name="Yamaguchi K."/>
            <person name="Sugano A."/>
            <person name="Kohara Y."/>
            <person name="Fujiyama A."/>
            <person name="Anterola A."/>
            <person name="Aoki S."/>
            <person name="Ashton N."/>
            <person name="Barbazuk W.B."/>
            <person name="Barker E."/>
            <person name="Bennetzen J."/>
            <person name="Bezanilla M."/>
            <person name="Blankenship R."/>
            <person name="Cho S.H."/>
            <person name="Dutcher S."/>
            <person name="Estelle M."/>
            <person name="Fawcett J.A."/>
            <person name="Gundlach H."/>
            <person name="Hanada K."/>
            <person name="Heyl A."/>
            <person name="Hicks K.A."/>
            <person name="Hugh J."/>
            <person name="Lohr M."/>
            <person name="Mayer K."/>
            <person name="Melkozernov A."/>
            <person name="Murata T."/>
            <person name="Nelson D."/>
            <person name="Pils B."/>
            <person name="Prigge M."/>
            <person name="Reiss B."/>
            <person name="Renner T."/>
            <person name="Rombauts S."/>
            <person name="Rushton P."/>
            <person name="Sanderfoot A."/>
            <person name="Schween G."/>
            <person name="Shiu S.-H."/>
            <person name="Stueber K."/>
            <person name="Theodoulou F.L."/>
            <person name="Tu H."/>
            <person name="Van de Peer Y."/>
            <person name="Verrier P.J."/>
            <person name="Waters E."/>
            <person name="Wood A."/>
            <person name="Yang L."/>
            <person name="Cove D."/>
            <person name="Cuming A."/>
            <person name="Hasebe M."/>
            <person name="Lucas S."/>
            <person name="Mishler D.B."/>
            <person name="Reski R."/>
            <person name="Grigoriev I."/>
            <person name="Quatrano R.S."/>
            <person name="Boore J.L."/>
        </authorList>
    </citation>
    <scope>NUCLEOTIDE SEQUENCE [LARGE SCALE GENOMIC DNA]</scope>
    <source>
        <strain evidence="2 3">cv. Gransden 2004</strain>
    </source>
</reference>
<dbReference type="InParanoid" id="A0A2K1K3C8"/>
<dbReference type="Proteomes" id="UP000006727">
    <property type="component" value="Chromosome 9"/>
</dbReference>
<protein>
    <submittedName>
        <fullName evidence="1 2">Uncharacterized protein</fullName>
    </submittedName>
</protein>
<evidence type="ECO:0000313" key="1">
    <source>
        <dbReference type="EMBL" id="PNR48286.1"/>
    </source>
</evidence>
<dbReference type="Gramene" id="Pp3c9_15950V3.2">
    <property type="protein sequence ID" value="Pp3c9_15950V3.2"/>
    <property type="gene ID" value="Pp3c9_15950"/>
</dbReference>
<dbReference type="AlphaFoldDB" id="A0A2K1K3C8"/>
<gene>
    <name evidence="1" type="ORF">PHYPA_012761</name>
</gene>